<evidence type="ECO:0000313" key="2">
    <source>
        <dbReference type="Proteomes" id="UP000076858"/>
    </source>
</evidence>
<evidence type="ECO:0000313" key="1">
    <source>
        <dbReference type="EMBL" id="KZR99116.1"/>
    </source>
</evidence>
<reference evidence="1 2" key="1">
    <citation type="submission" date="2016-03" db="EMBL/GenBank/DDBJ databases">
        <title>EvidentialGene: Evidence-directed Construction of Genes on Genomes.</title>
        <authorList>
            <person name="Gilbert D.G."/>
            <person name="Choi J.-H."/>
            <person name="Mockaitis K."/>
            <person name="Colbourne J."/>
            <person name="Pfrender M."/>
        </authorList>
    </citation>
    <scope>NUCLEOTIDE SEQUENCE [LARGE SCALE GENOMIC DNA]</scope>
    <source>
        <strain evidence="1 2">Xinb3</strain>
        <tissue evidence="1">Complete organism</tissue>
    </source>
</reference>
<organism evidence="1 2">
    <name type="scientific">Daphnia magna</name>
    <dbReference type="NCBI Taxonomy" id="35525"/>
    <lineage>
        <taxon>Eukaryota</taxon>
        <taxon>Metazoa</taxon>
        <taxon>Ecdysozoa</taxon>
        <taxon>Arthropoda</taxon>
        <taxon>Crustacea</taxon>
        <taxon>Branchiopoda</taxon>
        <taxon>Diplostraca</taxon>
        <taxon>Cladocera</taxon>
        <taxon>Anomopoda</taxon>
        <taxon>Daphniidae</taxon>
        <taxon>Daphnia</taxon>
    </lineage>
</organism>
<sequence>MLILIKEEDESINDGCLLISRRLDFDERPGNVVWAPMPTQQREMLGRNCLVARTTSSDPFFNVNVKIHLTGVTSTGELRKKKHERKKQTKTSAQSVCVCKIFCTQHLQKRELL</sequence>
<dbReference type="AlphaFoldDB" id="A0A164GM14"/>
<protein>
    <submittedName>
        <fullName evidence="1">Uncharacterized protein</fullName>
    </submittedName>
</protein>
<comment type="caution">
    <text evidence="1">The sequence shown here is derived from an EMBL/GenBank/DDBJ whole genome shotgun (WGS) entry which is preliminary data.</text>
</comment>
<proteinExistence type="predicted"/>
<name>A0A164GM14_9CRUS</name>
<accession>A0A164GM14</accession>
<dbReference type="Proteomes" id="UP000076858">
    <property type="component" value="Unassembled WGS sequence"/>
</dbReference>
<keyword evidence="2" id="KW-1185">Reference proteome</keyword>
<gene>
    <name evidence="1" type="ORF">APZ42_005158</name>
</gene>
<dbReference type="EMBL" id="LRGB01014699">
    <property type="protein sequence ID" value="KZR99116.1"/>
    <property type="molecule type" value="Genomic_DNA"/>
</dbReference>